<reference evidence="2 3" key="1">
    <citation type="submission" date="2020-08" db="EMBL/GenBank/DDBJ databases">
        <title>Genomic Encyclopedia of Type Strains, Phase IV (KMG-IV): sequencing the most valuable type-strain genomes for metagenomic binning, comparative biology and taxonomic classification.</title>
        <authorList>
            <person name="Goeker M."/>
        </authorList>
    </citation>
    <scope>NUCLEOTIDE SEQUENCE [LARGE SCALE GENOMIC DNA]</scope>
    <source>
        <strain evidence="2 3">DSM 2461</strain>
    </source>
</reference>
<evidence type="ECO:0000259" key="1">
    <source>
        <dbReference type="Pfam" id="PF25056"/>
    </source>
</evidence>
<dbReference type="InterPro" id="IPR038396">
    <property type="entry name" value="SpoIIAA-like_sf"/>
</dbReference>
<sequence>MNSYPIWFYESKDFKAQLIEKNKGILVFYPDGRVTTQAAKAFFEFLKKYKDKQEKGNLILVVDNSRISSIDMKARIYVVDTIGKDSFIDIAVSFGDNLIFSAVVKIFTSVMSKAKIHNKVFKTEKEALEWASLYV</sequence>
<accession>A0A841REN3</accession>
<dbReference type="AlphaFoldDB" id="A0A841REN3"/>
<keyword evidence="3" id="KW-1185">Reference proteome</keyword>
<dbReference type="RefSeq" id="WP_184748691.1">
    <property type="nucleotide sequence ID" value="NZ_JACHGJ010000012.1"/>
</dbReference>
<dbReference type="Proteomes" id="UP000587760">
    <property type="component" value="Unassembled WGS sequence"/>
</dbReference>
<dbReference type="Gene3D" id="3.40.50.10600">
    <property type="entry name" value="SpoIIaa-like domains"/>
    <property type="match status" value="1"/>
</dbReference>
<proteinExistence type="predicted"/>
<protein>
    <recommendedName>
        <fullName evidence="1">DUF7793 domain-containing protein</fullName>
    </recommendedName>
</protein>
<organism evidence="2 3">
    <name type="scientific">Spirochaeta isovalerica</name>
    <dbReference type="NCBI Taxonomy" id="150"/>
    <lineage>
        <taxon>Bacteria</taxon>
        <taxon>Pseudomonadati</taxon>
        <taxon>Spirochaetota</taxon>
        <taxon>Spirochaetia</taxon>
        <taxon>Spirochaetales</taxon>
        <taxon>Spirochaetaceae</taxon>
        <taxon>Spirochaeta</taxon>
    </lineage>
</organism>
<dbReference type="InterPro" id="IPR056695">
    <property type="entry name" value="DUF7793"/>
</dbReference>
<gene>
    <name evidence="2" type="ORF">HNR50_004152</name>
</gene>
<evidence type="ECO:0000313" key="3">
    <source>
        <dbReference type="Proteomes" id="UP000587760"/>
    </source>
</evidence>
<comment type="caution">
    <text evidence="2">The sequence shown here is derived from an EMBL/GenBank/DDBJ whole genome shotgun (WGS) entry which is preliminary data.</text>
</comment>
<name>A0A841REN3_9SPIO</name>
<dbReference type="EMBL" id="JACHGJ010000012">
    <property type="protein sequence ID" value="MBB6482453.1"/>
    <property type="molecule type" value="Genomic_DNA"/>
</dbReference>
<evidence type="ECO:0000313" key="2">
    <source>
        <dbReference type="EMBL" id="MBB6482453.1"/>
    </source>
</evidence>
<dbReference type="Pfam" id="PF25056">
    <property type="entry name" value="DUF7793"/>
    <property type="match status" value="1"/>
</dbReference>
<feature type="domain" description="DUF7793" evidence="1">
    <location>
        <begin position="23"/>
        <end position="132"/>
    </location>
</feature>